<proteinExistence type="predicted"/>
<gene>
    <name evidence="1" type="ORF">H0A36_22335</name>
</gene>
<dbReference type="Proteomes" id="UP000569732">
    <property type="component" value="Unassembled WGS sequence"/>
</dbReference>
<dbReference type="RefSeq" id="WP_180570759.1">
    <property type="nucleotide sequence ID" value="NZ_JACCKB010000049.1"/>
</dbReference>
<name>A0A853I7G9_9GAMM</name>
<protein>
    <submittedName>
        <fullName evidence="1">Uncharacterized protein</fullName>
    </submittedName>
</protein>
<dbReference type="EMBL" id="JACCKB010000049">
    <property type="protein sequence ID" value="NYZ68759.1"/>
    <property type="molecule type" value="Genomic_DNA"/>
</dbReference>
<evidence type="ECO:0000313" key="1">
    <source>
        <dbReference type="EMBL" id="NYZ68759.1"/>
    </source>
</evidence>
<comment type="caution">
    <text evidence="1">The sequence shown here is derived from an EMBL/GenBank/DDBJ whole genome shotgun (WGS) entry which is preliminary data.</text>
</comment>
<accession>A0A853I7G9</accession>
<organism evidence="1 2">
    <name type="scientific">Spartinivicinus marinus</name>
    <dbReference type="NCBI Taxonomy" id="2994442"/>
    <lineage>
        <taxon>Bacteria</taxon>
        <taxon>Pseudomonadati</taxon>
        <taxon>Pseudomonadota</taxon>
        <taxon>Gammaproteobacteria</taxon>
        <taxon>Oceanospirillales</taxon>
        <taxon>Zooshikellaceae</taxon>
        <taxon>Spartinivicinus</taxon>
    </lineage>
</organism>
<reference evidence="1 2" key="1">
    <citation type="submission" date="2020-07" db="EMBL/GenBank/DDBJ databases">
        <title>Endozoicomonas sp. nov., isolated from sediment.</title>
        <authorList>
            <person name="Gu T."/>
        </authorList>
    </citation>
    <scope>NUCLEOTIDE SEQUENCE [LARGE SCALE GENOMIC DNA]</scope>
    <source>
        <strain evidence="1 2">SM1973</strain>
    </source>
</reference>
<keyword evidence="2" id="KW-1185">Reference proteome</keyword>
<sequence>MSQLWMFFSTHDEALNSSPPGKAIVDYLMSELPNHKVPCIKITSNDLGWFLIGHYCGKDIKIFITKDIESEFWFCSTAWAGPYPGFFASLFGKKPIDATAESIQVGFLVKQILTQSGNFFNFQDVDDIDNQGPKQPPKEHIKF</sequence>
<evidence type="ECO:0000313" key="2">
    <source>
        <dbReference type="Proteomes" id="UP000569732"/>
    </source>
</evidence>
<dbReference type="AlphaFoldDB" id="A0A853I7G9"/>